<sequence length="73" mass="8195">MEKSITLQSAVTCPNCGFQREETMPIDACQYFYKCTSCQTMLKPKQGDCCIFCSYGTVKCPPIQMNKSCCIQS</sequence>
<protein>
    <submittedName>
        <fullName evidence="1">Uncharacterized protein</fullName>
    </submittedName>
</protein>
<organism evidence="1 2">
    <name type="scientific">Ilyomonas limi</name>
    <dbReference type="NCBI Taxonomy" id="2575867"/>
    <lineage>
        <taxon>Bacteria</taxon>
        <taxon>Pseudomonadati</taxon>
        <taxon>Bacteroidota</taxon>
        <taxon>Chitinophagia</taxon>
        <taxon>Chitinophagales</taxon>
        <taxon>Chitinophagaceae</taxon>
        <taxon>Ilyomonas</taxon>
    </lineage>
</organism>
<dbReference type="RefSeq" id="WP_137263048.1">
    <property type="nucleotide sequence ID" value="NZ_SZQL01000015.1"/>
</dbReference>
<dbReference type="EMBL" id="SZQL01000015">
    <property type="protein sequence ID" value="TKK66316.1"/>
    <property type="molecule type" value="Genomic_DNA"/>
</dbReference>
<dbReference type="OrthoDB" id="332228at2"/>
<name>A0A4U3KYS6_9BACT</name>
<evidence type="ECO:0000313" key="1">
    <source>
        <dbReference type="EMBL" id="TKK66316.1"/>
    </source>
</evidence>
<dbReference type="InterPro" id="IPR047677">
    <property type="entry name" value="GDCCVxC"/>
</dbReference>
<dbReference type="Proteomes" id="UP000305848">
    <property type="component" value="Unassembled WGS sequence"/>
</dbReference>
<proteinExistence type="predicted"/>
<keyword evidence="2" id="KW-1185">Reference proteome</keyword>
<dbReference type="NCBIfam" id="NF041374">
    <property type="entry name" value="GDCCVxC"/>
    <property type="match status" value="1"/>
</dbReference>
<dbReference type="AlphaFoldDB" id="A0A4U3KYS6"/>
<comment type="caution">
    <text evidence="1">The sequence shown here is derived from an EMBL/GenBank/DDBJ whole genome shotgun (WGS) entry which is preliminary data.</text>
</comment>
<gene>
    <name evidence="1" type="ORF">FC093_17170</name>
</gene>
<reference evidence="1 2" key="1">
    <citation type="submission" date="2019-05" db="EMBL/GenBank/DDBJ databases">
        <title>Panacibacter sp. strain 17mud1-8 Genome sequencing and assembly.</title>
        <authorList>
            <person name="Chhetri G."/>
        </authorList>
    </citation>
    <scope>NUCLEOTIDE SEQUENCE [LARGE SCALE GENOMIC DNA]</scope>
    <source>
        <strain evidence="1 2">17mud1-8</strain>
    </source>
</reference>
<evidence type="ECO:0000313" key="2">
    <source>
        <dbReference type="Proteomes" id="UP000305848"/>
    </source>
</evidence>
<accession>A0A4U3KYS6</accession>